<dbReference type="InterPro" id="IPR011607">
    <property type="entry name" value="MGS-like_dom"/>
</dbReference>
<dbReference type="Pfam" id="PF02787">
    <property type="entry name" value="CPSase_L_D3"/>
    <property type="match status" value="1"/>
</dbReference>
<gene>
    <name evidence="24" type="ORF">UR54_C0011G0010</name>
</gene>
<dbReference type="AlphaFoldDB" id="A0A0G0B9T9"/>
<dbReference type="Pfam" id="PF02786">
    <property type="entry name" value="CPSase_L_D2"/>
    <property type="match status" value="2"/>
</dbReference>
<dbReference type="FunFam" id="3.40.50.20:FF:000001">
    <property type="entry name" value="Carbamoyl-phosphate synthase large chain"/>
    <property type="match status" value="1"/>
</dbReference>
<dbReference type="STRING" id="1618477.UR54_C0011G0010"/>
<dbReference type="InterPro" id="IPR016185">
    <property type="entry name" value="PreATP-grasp_dom_sf"/>
</dbReference>
<comment type="pathway">
    <text evidence="2">Amino-acid biosynthesis; L-arginine biosynthesis; carbamoyl phosphate from bicarbonate: step 1/1.</text>
</comment>
<feature type="domain" description="ATP-grasp" evidence="22">
    <location>
        <begin position="672"/>
        <end position="863"/>
    </location>
</feature>
<dbReference type="GO" id="GO:0006221">
    <property type="term" value="P:pyrimidine nucleotide biosynthetic process"/>
    <property type="evidence" value="ECO:0007669"/>
    <property type="project" value="UniProtKB-KW"/>
</dbReference>
<dbReference type="SMART" id="SM01096">
    <property type="entry name" value="CPSase_L_D3"/>
    <property type="match status" value="1"/>
</dbReference>
<dbReference type="GO" id="GO:0046872">
    <property type="term" value="F:metal ion binding"/>
    <property type="evidence" value="ECO:0007669"/>
    <property type="project" value="UniProtKB-KW"/>
</dbReference>
<dbReference type="Gene3D" id="1.10.1030.10">
    <property type="entry name" value="Carbamoyl-phosphate synthetase, large subunit oligomerisation domain"/>
    <property type="match status" value="1"/>
</dbReference>
<dbReference type="Gene3D" id="3.40.50.20">
    <property type="match status" value="2"/>
</dbReference>
<dbReference type="EMBL" id="LBPP01000011">
    <property type="protein sequence ID" value="KKP60546.1"/>
    <property type="molecule type" value="Genomic_DNA"/>
</dbReference>
<keyword evidence="7" id="KW-0028">Amino-acid biosynthesis</keyword>
<organism evidence="24 25">
    <name type="scientific">Candidatus Roizmanbacteria bacterium GW2011_GWA2_34_18</name>
    <dbReference type="NCBI Taxonomy" id="1618477"/>
    <lineage>
        <taxon>Bacteria</taxon>
        <taxon>Candidatus Roizmaniibacteriota</taxon>
    </lineage>
</organism>
<keyword evidence="9" id="KW-0677">Repeat</keyword>
<evidence type="ECO:0000256" key="12">
    <source>
        <dbReference type="ARBA" id="ARBA00022842"/>
    </source>
</evidence>
<evidence type="ECO:0000256" key="13">
    <source>
        <dbReference type="ARBA" id="ARBA00022975"/>
    </source>
</evidence>
<sequence>MKKILILGSGALKIGQAGEFDYSGSQAIKAFKEEGIKTVLINPNIATIQTSKELADKIYFLPVTPDFVTEVIKKEKPDAIVLSFGGQTALNCGMDLYKKGVLHKYRVQVLGTPVSSIIMTEDREKFADHLHKIKVATPKSFAVTSVETGLKKAQEIGYPVMIRAGFSLGGQKSGIAKNENEFITTAQNALAFSPQILVEKYLHHYKEVEYEVVRDQYDNCVTVCNMENMDPLGVHTGESIVVAPSQTLNNFEYHYLRELSIKIVRSLGIVGECNVQFALNPKPNNKKNIEYYVIEVNARLSRSSALASKATGYPLAYVAAKLILGKSLMEIKNQVTQITQSFFEPALDYIVVKIPRWDMDKFKGTTEKIGSSMKSVGEIMAIGRRFEEAIQKGVRMLDIGVQGVTDNNFDLTEEEVLANIEQANSKRIFFVTKALKLGVSIEKIYKLSGIDPWFLYRLKEIVKAERELSGVGTIHELSVQQLLKYKQLGFSDKKIGQITGNSELIIRAFRIKNKITPSVFQIDTLAGEFPAKTNYLYTTYNGNHHDVKPIGNKGVMVLGSGPYRIGSSVEFDWTCVNSSLFLKKYGKKSVIVNCNPETVSTDYDISDRLYFEELSFERVADIYEFERSSSIVVSVGGQTPNNIAKKIDQYEVKILGTSAIDIDRAEDRKKFSQLLDDLKIKQPIWNSFIDMEIALKFSREVGYPILVRPSYVLSGASMNLCYNPIELKHFIEKATNINKKHPVTISKYMVNAREVEFDGVAESGKVKVYAISNHIEHAGVHSGDATIVYPAERVRFFSGTRMVEIANQLSASLNITGPFNIQFMVKDNEVYVIEMNLRASRTFPFISKVTGVNFAEVIVDSFFGKSKEYKIKYPNYVAVKAPQFSFARMEGADPALGVEMGSTGEVACFGETGEEAYLKSLLSTGLSLKNKTALVTIGGSDYKLRFAESIWRLKNLGFRLFATKKTHLFLKTKGVRTKLVYKLFEKESPTVIDLIEKRQVSLVINLSEDYNNEGSFKKVITDGYLIRRAAIDNNIPLFTDLNSARFFVNSLDRYKIKDLKIKSWDEYL</sequence>
<dbReference type="GO" id="GO:0006541">
    <property type="term" value="P:glutamine metabolic process"/>
    <property type="evidence" value="ECO:0007669"/>
    <property type="project" value="TreeGrafter"/>
</dbReference>
<evidence type="ECO:0000256" key="2">
    <source>
        <dbReference type="ARBA" id="ARBA00005077"/>
    </source>
</evidence>
<evidence type="ECO:0000256" key="18">
    <source>
        <dbReference type="ARBA" id="ARBA00060037"/>
    </source>
</evidence>
<dbReference type="FunFam" id="3.30.470.20:FF:000001">
    <property type="entry name" value="Carbamoyl-phosphate synthase large chain"/>
    <property type="match status" value="1"/>
</dbReference>
<dbReference type="Gene3D" id="3.40.50.1380">
    <property type="entry name" value="Methylglyoxal synthase-like domain"/>
    <property type="match status" value="1"/>
</dbReference>
<dbReference type="InterPro" id="IPR036897">
    <property type="entry name" value="CarbamoylP_synth_lsu_oligo_sf"/>
</dbReference>
<feature type="domain" description="ATP-grasp" evidence="22">
    <location>
        <begin position="127"/>
        <end position="324"/>
    </location>
</feature>
<dbReference type="GO" id="GO:0005737">
    <property type="term" value="C:cytoplasm"/>
    <property type="evidence" value="ECO:0007669"/>
    <property type="project" value="TreeGrafter"/>
</dbReference>
<dbReference type="PROSITE" id="PS50975">
    <property type="entry name" value="ATP_GRASP"/>
    <property type="match status" value="2"/>
</dbReference>
<evidence type="ECO:0000256" key="3">
    <source>
        <dbReference type="ARBA" id="ARBA00009799"/>
    </source>
</evidence>
<accession>A0A0G0B9T9</accession>
<dbReference type="PANTHER" id="PTHR11405">
    <property type="entry name" value="CARBAMOYLTRANSFERASE FAMILY MEMBER"/>
    <property type="match status" value="1"/>
</dbReference>
<dbReference type="InterPro" id="IPR006275">
    <property type="entry name" value="CPSase_lsu"/>
</dbReference>
<comment type="cofactor">
    <cofactor evidence="1">
        <name>Mn(2+)</name>
        <dbReference type="ChEBI" id="CHEBI:29035"/>
    </cofactor>
</comment>
<dbReference type="GO" id="GO:0006526">
    <property type="term" value="P:L-arginine biosynthetic process"/>
    <property type="evidence" value="ECO:0007669"/>
    <property type="project" value="UniProtKB-KW"/>
</dbReference>
<evidence type="ECO:0000256" key="1">
    <source>
        <dbReference type="ARBA" id="ARBA00001936"/>
    </source>
</evidence>
<comment type="catalytic activity">
    <reaction evidence="16">
        <text>hydrogencarbonate + NH4(+) + 2 ATP = carbamoyl phosphate + 2 ADP + phosphate + 2 H(+)</text>
        <dbReference type="Rhea" id="RHEA:18029"/>
        <dbReference type="ChEBI" id="CHEBI:15378"/>
        <dbReference type="ChEBI" id="CHEBI:17544"/>
        <dbReference type="ChEBI" id="CHEBI:28938"/>
        <dbReference type="ChEBI" id="CHEBI:30616"/>
        <dbReference type="ChEBI" id="CHEBI:43474"/>
        <dbReference type="ChEBI" id="CHEBI:58228"/>
        <dbReference type="ChEBI" id="CHEBI:456216"/>
        <dbReference type="EC" id="6.3.4.16"/>
    </reaction>
</comment>
<dbReference type="GO" id="GO:0004087">
    <property type="term" value="F:carbamoyl-phosphate synthase (ammonia) activity"/>
    <property type="evidence" value="ECO:0007669"/>
    <property type="project" value="UniProtKB-EC"/>
</dbReference>
<keyword evidence="10 21" id="KW-0547">Nucleotide-binding</keyword>
<dbReference type="SUPFAM" id="SSF52335">
    <property type="entry name" value="Methylglyoxal synthase-like"/>
    <property type="match status" value="1"/>
</dbReference>
<evidence type="ECO:0000256" key="17">
    <source>
        <dbReference type="ARBA" id="ARBA00048816"/>
    </source>
</evidence>
<dbReference type="NCBIfam" id="TIGR01369">
    <property type="entry name" value="CPSaseII_lrg"/>
    <property type="match status" value="1"/>
</dbReference>
<dbReference type="GO" id="GO:0004088">
    <property type="term" value="F:carbamoyl-phosphate synthase (glutamine-hydrolyzing) activity"/>
    <property type="evidence" value="ECO:0007669"/>
    <property type="project" value="UniProtKB-EC"/>
</dbReference>
<evidence type="ECO:0000256" key="6">
    <source>
        <dbReference type="ARBA" id="ARBA00022598"/>
    </source>
</evidence>
<dbReference type="SUPFAM" id="SSF56059">
    <property type="entry name" value="Glutathione synthetase ATP-binding domain-like"/>
    <property type="match status" value="2"/>
</dbReference>
<dbReference type="SMART" id="SM00851">
    <property type="entry name" value="MGS"/>
    <property type="match status" value="1"/>
</dbReference>
<keyword evidence="6" id="KW-0436">Ligase</keyword>
<evidence type="ECO:0000256" key="7">
    <source>
        <dbReference type="ARBA" id="ARBA00022605"/>
    </source>
</evidence>
<dbReference type="PANTHER" id="PTHR11405:SF53">
    <property type="entry name" value="CARBAMOYL-PHOSPHATE SYNTHASE [AMMONIA], MITOCHONDRIAL"/>
    <property type="match status" value="1"/>
</dbReference>
<dbReference type="FunFam" id="3.30.470.20:FF:000026">
    <property type="entry name" value="Carbamoyl-phosphate synthase large chain"/>
    <property type="match status" value="1"/>
</dbReference>
<keyword evidence="8" id="KW-0479">Metal-binding</keyword>
<dbReference type="InterPro" id="IPR036914">
    <property type="entry name" value="MGS-like_dom_sf"/>
</dbReference>
<evidence type="ECO:0000256" key="21">
    <source>
        <dbReference type="PROSITE-ProRule" id="PRU00409"/>
    </source>
</evidence>
<dbReference type="FunFam" id="1.10.1030.10:FF:000002">
    <property type="entry name" value="Carbamoyl-phosphate synthase large chain"/>
    <property type="match status" value="1"/>
</dbReference>
<dbReference type="NCBIfam" id="NF003671">
    <property type="entry name" value="PRK05294.1"/>
    <property type="match status" value="1"/>
</dbReference>
<dbReference type="InterPro" id="IPR058047">
    <property type="entry name" value="CPSase_preATP-grasp"/>
</dbReference>
<comment type="function">
    <text evidence="18">Small subunit of the glutamine-dependent carbamoyl phosphate synthetase (CPSase). CPSase catalyzes the formation of carbamoyl phosphate from the ammonia moiety of glutamine, carbonate, and phosphate donated by ATP, constituting the first step of the biosynthetic pathway leading to pyrimidine nucleotides. The large subunit (synthetase) binds the substrates ammonia (free or transferred from glutamine from the small subunit), hydrogencarbonate and ATP and carries out an ATP-coupled ligase reaction, activating hydrogencarbonate by forming carboxy phosphate which reacts with ammonia to form carbamoyl phosphate.</text>
</comment>
<evidence type="ECO:0000313" key="24">
    <source>
        <dbReference type="EMBL" id="KKP60546.1"/>
    </source>
</evidence>
<evidence type="ECO:0000256" key="20">
    <source>
        <dbReference type="ARBA" id="ARBA00074189"/>
    </source>
</evidence>
<dbReference type="GO" id="GO:0005524">
    <property type="term" value="F:ATP binding"/>
    <property type="evidence" value="ECO:0007669"/>
    <property type="project" value="UniProtKB-UniRule"/>
</dbReference>
<dbReference type="InterPro" id="IPR005479">
    <property type="entry name" value="CPAse_ATP-bd"/>
</dbReference>
<comment type="caution">
    <text evidence="24">The sequence shown here is derived from an EMBL/GenBank/DDBJ whole genome shotgun (WGS) entry which is preliminary data.</text>
</comment>
<dbReference type="SUPFAM" id="SSF52440">
    <property type="entry name" value="PreATP-grasp domain"/>
    <property type="match status" value="2"/>
</dbReference>
<dbReference type="SUPFAM" id="SSF48108">
    <property type="entry name" value="Carbamoyl phosphate synthetase, large subunit connection domain"/>
    <property type="match status" value="1"/>
</dbReference>
<dbReference type="PATRIC" id="fig|1618477.3.peg.243"/>
<reference evidence="24 25" key="1">
    <citation type="journal article" date="2015" name="Nature">
        <title>rRNA introns, odd ribosomes, and small enigmatic genomes across a large radiation of phyla.</title>
        <authorList>
            <person name="Brown C.T."/>
            <person name="Hug L.A."/>
            <person name="Thomas B.C."/>
            <person name="Sharon I."/>
            <person name="Castelle C.J."/>
            <person name="Singh A."/>
            <person name="Wilkins M.J."/>
            <person name="Williams K.H."/>
            <person name="Banfield J.F."/>
        </authorList>
    </citation>
    <scope>NUCLEOTIDE SEQUENCE [LARGE SCALE GENOMIC DNA]</scope>
</reference>
<keyword evidence="11 21" id="KW-0067">ATP-binding</keyword>
<dbReference type="Pfam" id="PF25596">
    <property type="entry name" value="CPSase_L_D1"/>
    <property type="match status" value="2"/>
</dbReference>
<dbReference type="InterPro" id="IPR005483">
    <property type="entry name" value="CPSase_dom"/>
</dbReference>
<evidence type="ECO:0000259" key="22">
    <source>
        <dbReference type="PROSITE" id="PS50975"/>
    </source>
</evidence>
<dbReference type="Pfam" id="PF02142">
    <property type="entry name" value="MGS"/>
    <property type="match status" value="1"/>
</dbReference>
<evidence type="ECO:0000256" key="9">
    <source>
        <dbReference type="ARBA" id="ARBA00022737"/>
    </source>
</evidence>
<comment type="catalytic activity">
    <reaction evidence="17">
        <text>hydrogencarbonate + L-glutamine + 2 ATP + H2O = carbamoyl phosphate + L-glutamate + 2 ADP + phosphate + 2 H(+)</text>
        <dbReference type="Rhea" id="RHEA:18633"/>
        <dbReference type="ChEBI" id="CHEBI:15377"/>
        <dbReference type="ChEBI" id="CHEBI:15378"/>
        <dbReference type="ChEBI" id="CHEBI:17544"/>
        <dbReference type="ChEBI" id="CHEBI:29985"/>
        <dbReference type="ChEBI" id="CHEBI:30616"/>
        <dbReference type="ChEBI" id="CHEBI:43474"/>
        <dbReference type="ChEBI" id="CHEBI:58228"/>
        <dbReference type="ChEBI" id="CHEBI:58359"/>
        <dbReference type="ChEBI" id="CHEBI:456216"/>
        <dbReference type="EC" id="6.3.5.5"/>
    </reaction>
</comment>
<dbReference type="InterPro" id="IPR011761">
    <property type="entry name" value="ATP-grasp"/>
</dbReference>
<dbReference type="EC" id="6.3.5.5" evidence="4"/>
<dbReference type="Proteomes" id="UP000034688">
    <property type="component" value="Unassembled WGS sequence"/>
</dbReference>
<comment type="similarity">
    <text evidence="3">Belongs to the CarB family.</text>
</comment>
<keyword evidence="5" id="KW-0055">Arginine biosynthesis</keyword>
<evidence type="ECO:0000256" key="19">
    <source>
        <dbReference type="ARBA" id="ARBA00069524"/>
    </source>
</evidence>
<dbReference type="Gene3D" id="3.30.1490.20">
    <property type="entry name" value="ATP-grasp fold, A domain"/>
    <property type="match status" value="1"/>
</dbReference>
<evidence type="ECO:0000256" key="11">
    <source>
        <dbReference type="ARBA" id="ARBA00022840"/>
    </source>
</evidence>
<dbReference type="InterPro" id="IPR013815">
    <property type="entry name" value="ATP_grasp_subdomain_1"/>
</dbReference>
<dbReference type="FunFam" id="3.30.1490.20:FF:000001">
    <property type="entry name" value="Carbamoyl-phosphate synthase large chain"/>
    <property type="match status" value="1"/>
</dbReference>
<dbReference type="NCBIfam" id="NF009455">
    <property type="entry name" value="PRK12815.1"/>
    <property type="match status" value="1"/>
</dbReference>
<dbReference type="EC" id="6.3.4.16" evidence="15"/>
<evidence type="ECO:0000256" key="14">
    <source>
        <dbReference type="ARBA" id="ARBA00023211"/>
    </source>
</evidence>
<evidence type="ECO:0000256" key="15">
    <source>
        <dbReference type="ARBA" id="ARBA00044063"/>
    </source>
</evidence>
<protein>
    <recommendedName>
        <fullName evidence="20">Carbamoyl phosphate synthase arginine-specific large chain</fullName>
        <ecNumber evidence="15">6.3.4.16</ecNumber>
        <ecNumber evidence="4">6.3.5.5</ecNumber>
    </recommendedName>
    <alternativeName>
        <fullName evidence="19">Carbamoyl phosphate synthase pyrimidine-specific large chain</fullName>
    </alternativeName>
</protein>
<keyword evidence="13" id="KW-0665">Pyrimidine biosynthesis</keyword>
<proteinExistence type="inferred from homology"/>
<evidence type="ECO:0000256" key="10">
    <source>
        <dbReference type="ARBA" id="ARBA00022741"/>
    </source>
</evidence>
<evidence type="ECO:0000256" key="16">
    <source>
        <dbReference type="ARBA" id="ARBA00047359"/>
    </source>
</evidence>
<evidence type="ECO:0000256" key="4">
    <source>
        <dbReference type="ARBA" id="ARBA00012738"/>
    </source>
</evidence>
<dbReference type="PROSITE" id="PS00867">
    <property type="entry name" value="CPSASE_2"/>
    <property type="match status" value="2"/>
</dbReference>
<dbReference type="PROSITE" id="PS51855">
    <property type="entry name" value="MGS"/>
    <property type="match status" value="1"/>
</dbReference>
<dbReference type="Gene3D" id="3.30.470.20">
    <property type="entry name" value="ATP-grasp fold, B domain"/>
    <property type="match status" value="2"/>
</dbReference>
<evidence type="ECO:0000259" key="23">
    <source>
        <dbReference type="PROSITE" id="PS51855"/>
    </source>
</evidence>
<evidence type="ECO:0000256" key="8">
    <source>
        <dbReference type="ARBA" id="ARBA00022723"/>
    </source>
</evidence>
<dbReference type="InterPro" id="IPR005480">
    <property type="entry name" value="CPSase_lsu_oligo"/>
</dbReference>
<evidence type="ECO:0000313" key="25">
    <source>
        <dbReference type="Proteomes" id="UP000034688"/>
    </source>
</evidence>
<dbReference type="FunFam" id="3.40.50.20:FF:000002">
    <property type="entry name" value="Carbamoyl-phosphate synthase large chain"/>
    <property type="match status" value="1"/>
</dbReference>
<evidence type="ECO:0000256" key="5">
    <source>
        <dbReference type="ARBA" id="ARBA00022571"/>
    </source>
</evidence>
<keyword evidence="14" id="KW-0464">Manganese</keyword>
<feature type="domain" description="MGS-like" evidence="23">
    <location>
        <begin position="924"/>
        <end position="1068"/>
    </location>
</feature>
<dbReference type="PRINTS" id="PR00098">
    <property type="entry name" value="CPSASE"/>
</dbReference>
<keyword evidence="12" id="KW-0460">Magnesium</keyword>
<name>A0A0G0B9T9_9BACT</name>